<evidence type="ECO:0000256" key="6">
    <source>
        <dbReference type="ARBA" id="ARBA00022723"/>
    </source>
</evidence>
<name>A0A8H3L129_9GLOM</name>
<dbReference type="GO" id="GO:0008233">
    <property type="term" value="F:peptidase activity"/>
    <property type="evidence" value="ECO:0007669"/>
    <property type="project" value="UniProtKB-KW"/>
</dbReference>
<keyword evidence="7 10" id="KW-0862">Zinc</keyword>
<dbReference type="InterPro" id="IPR007484">
    <property type="entry name" value="Peptidase_M28"/>
</dbReference>
<evidence type="ECO:0000259" key="11">
    <source>
        <dbReference type="Pfam" id="PF04389"/>
    </source>
</evidence>
<comment type="similarity">
    <text evidence="10">Belongs to the peptidase M28 family.</text>
</comment>
<dbReference type="PANTHER" id="PTHR12283:SF6">
    <property type="entry name" value="GLUTAMINYL-PEPTIDE CYCLOTRANSFERASE-RELATED"/>
    <property type="match status" value="1"/>
</dbReference>
<dbReference type="Proteomes" id="UP000615446">
    <property type="component" value="Unassembled WGS sequence"/>
</dbReference>
<evidence type="ECO:0000256" key="9">
    <source>
        <dbReference type="ARBA" id="ARBA00023315"/>
    </source>
</evidence>
<dbReference type="PANTHER" id="PTHR12283">
    <property type="entry name" value="GLUTAMINYL-PEPTIDE CYCLOTRANSFERASE"/>
    <property type="match status" value="1"/>
</dbReference>
<dbReference type="GO" id="GO:0005576">
    <property type="term" value="C:extracellular region"/>
    <property type="evidence" value="ECO:0007669"/>
    <property type="project" value="UniProtKB-SubCell"/>
</dbReference>
<dbReference type="AlphaFoldDB" id="A0A8H3L129"/>
<evidence type="ECO:0000256" key="4">
    <source>
        <dbReference type="ARBA" id="ARBA00022525"/>
    </source>
</evidence>
<feature type="chain" id="PRO_5034251831" description="Peptide hydrolase" evidence="10">
    <location>
        <begin position="23"/>
        <end position="381"/>
    </location>
</feature>
<evidence type="ECO:0000256" key="3">
    <source>
        <dbReference type="ARBA" id="ARBA00006014"/>
    </source>
</evidence>
<keyword evidence="10" id="KW-0378">Hydrolase</keyword>
<dbReference type="EMBL" id="BLAL01000030">
    <property type="protein sequence ID" value="GES77415.1"/>
    <property type="molecule type" value="Genomic_DNA"/>
</dbReference>
<protein>
    <recommendedName>
        <fullName evidence="10">Peptide hydrolase</fullName>
        <ecNumber evidence="10">3.4.-.-</ecNumber>
    </recommendedName>
</protein>
<dbReference type="GO" id="GO:0016603">
    <property type="term" value="F:glutaminyl-peptide cyclotransferase activity"/>
    <property type="evidence" value="ECO:0007669"/>
    <property type="project" value="UniProtKB-EC"/>
</dbReference>
<dbReference type="EC" id="3.4.-.-" evidence="10"/>
<sequence length="381" mass="43169">MRVLFISLIVYVLCLTLNTTNAYKTLSEQSLHILTNTTSPIFTDFLPSLFIPRVSGTENNTKVRSFITTKFNELNWHVEEDTFTDNTPYGQVTFTNIIVTKNVKATNRLVLAAHFDSKYFDEGGFVGATDSAVPCAMLMDLAYSLDKYLNKGEQRGTTLQIIFFDGEEAFKYWTSTDSLYGSRHLAAKWENTHVIDADSSQNKGKNMLNGIEVLILLDLLGASRPFISNYFATTSWMFSLLIQIESRLSTSNLIKLPGSLVSNLKDDVNIEIKENNIEDSLEDHESYFNQYSINNYYSHIEDDHIPFLKRGVPVLHIIPSPFPDVWHKLSDNASAIDPVVVLNLNNIFKIFAAEYLNIDSIIYNGNHDELKKSTTSLIELI</sequence>
<keyword evidence="5 12" id="KW-0808">Transferase</keyword>
<dbReference type="OrthoDB" id="3907302at2759"/>
<keyword evidence="10" id="KW-0732">Signal</keyword>
<feature type="signal peptide" evidence="10">
    <location>
        <begin position="1"/>
        <end position="22"/>
    </location>
</feature>
<evidence type="ECO:0000256" key="8">
    <source>
        <dbReference type="ARBA" id="ARBA00023157"/>
    </source>
</evidence>
<proteinExistence type="inferred from homology"/>
<keyword evidence="8" id="KW-1015">Disulfide bond</keyword>
<keyword evidence="9" id="KW-0012">Acyltransferase</keyword>
<dbReference type="Gene3D" id="3.40.630.10">
    <property type="entry name" value="Zn peptidases"/>
    <property type="match status" value="1"/>
</dbReference>
<comment type="caution">
    <text evidence="12">The sequence shown here is derived from an EMBL/GenBank/DDBJ whole genome shotgun (WGS) entry which is preliminary data.</text>
</comment>
<evidence type="ECO:0000313" key="13">
    <source>
        <dbReference type="Proteomes" id="UP000615446"/>
    </source>
</evidence>
<dbReference type="InterPro" id="IPR040234">
    <property type="entry name" value="QC/QCL"/>
</dbReference>
<dbReference type="CDD" id="cd03880">
    <property type="entry name" value="M28_QC_like"/>
    <property type="match status" value="1"/>
</dbReference>
<feature type="domain" description="Peptidase M28" evidence="11">
    <location>
        <begin position="96"/>
        <end position="345"/>
    </location>
</feature>
<dbReference type="GO" id="GO:0008270">
    <property type="term" value="F:zinc ion binding"/>
    <property type="evidence" value="ECO:0007669"/>
    <property type="project" value="TreeGrafter"/>
</dbReference>
<accession>A0A8H3L129</accession>
<evidence type="ECO:0000256" key="2">
    <source>
        <dbReference type="ARBA" id="ARBA00004613"/>
    </source>
</evidence>
<comment type="catalytic activity">
    <reaction evidence="1">
        <text>N-terminal L-glutaminyl-[peptide] = N-terminal 5-oxo-L-prolyl-[peptide] + NH4(+)</text>
        <dbReference type="Rhea" id="RHEA:23652"/>
        <dbReference type="Rhea" id="RHEA-COMP:11736"/>
        <dbReference type="Rhea" id="RHEA-COMP:11846"/>
        <dbReference type="ChEBI" id="CHEBI:28938"/>
        <dbReference type="ChEBI" id="CHEBI:64722"/>
        <dbReference type="ChEBI" id="CHEBI:87215"/>
        <dbReference type="EC" id="2.3.2.5"/>
    </reaction>
</comment>
<reference evidence="12" key="1">
    <citation type="submission" date="2019-10" db="EMBL/GenBank/DDBJ databases">
        <title>Conservation and host-specific expression of non-tandemly repeated heterogenous ribosome RNA gene in arbuscular mycorrhizal fungi.</title>
        <authorList>
            <person name="Maeda T."/>
            <person name="Kobayashi Y."/>
            <person name="Nakagawa T."/>
            <person name="Ezawa T."/>
            <person name="Yamaguchi K."/>
            <person name="Bino T."/>
            <person name="Nishimoto Y."/>
            <person name="Shigenobu S."/>
            <person name="Kawaguchi M."/>
        </authorList>
    </citation>
    <scope>NUCLEOTIDE SEQUENCE</scope>
    <source>
        <strain evidence="12">HR1</strain>
    </source>
</reference>
<keyword evidence="4" id="KW-0964">Secreted</keyword>
<evidence type="ECO:0000256" key="10">
    <source>
        <dbReference type="RuleBase" id="RU361240"/>
    </source>
</evidence>
<evidence type="ECO:0000256" key="7">
    <source>
        <dbReference type="ARBA" id="ARBA00022833"/>
    </source>
</evidence>
<evidence type="ECO:0000256" key="1">
    <source>
        <dbReference type="ARBA" id="ARBA00000001"/>
    </source>
</evidence>
<evidence type="ECO:0000313" key="12">
    <source>
        <dbReference type="EMBL" id="GES77415.1"/>
    </source>
</evidence>
<comment type="similarity">
    <text evidence="3">Belongs to the glutaminyl-peptide cyclotransferase family.</text>
</comment>
<comment type="subcellular location">
    <subcellularLocation>
        <location evidence="2">Secreted</location>
    </subcellularLocation>
</comment>
<dbReference type="GO" id="GO:0006508">
    <property type="term" value="P:proteolysis"/>
    <property type="evidence" value="ECO:0007669"/>
    <property type="project" value="UniProtKB-KW"/>
</dbReference>
<organism evidence="12 13">
    <name type="scientific">Rhizophagus clarus</name>
    <dbReference type="NCBI Taxonomy" id="94130"/>
    <lineage>
        <taxon>Eukaryota</taxon>
        <taxon>Fungi</taxon>
        <taxon>Fungi incertae sedis</taxon>
        <taxon>Mucoromycota</taxon>
        <taxon>Glomeromycotina</taxon>
        <taxon>Glomeromycetes</taxon>
        <taxon>Glomerales</taxon>
        <taxon>Glomeraceae</taxon>
        <taxon>Rhizophagus</taxon>
    </lineage>
</organism>
<evidence type="ECO:0000256" key="5">
    <source>
        <dbReference type="ARBA" id="ARBA00022679"/>
    </source>
</evidence>
<keyword evidence="10" id="KW-0645">Protease</keyword>
<gene>
    <name evidence="12" type="ORF">RCL2_000478600</name>
</gene>
<dbReference type="SUPFAM" id="SSF53187">
    <property type="entry name" value="Zn-dependent exopeptidases"/>
    <property type="match status" value="1"/>
</dbReference>
<dbReference type="FunFam" id="3.40.630.10:FF:000029">
    <property type="entry name" value="Glutaminyl-peptide cyclotransferase"/>
    <property type="match status" value="1"/>
</dbReference>
<dbReference type="InterPro" id="IPR037457">
    <property type="entry name" value="M28_QC"/>
</dbReference>
<dbReference type="Pfam" id="PF04389">
    <property type="entry name" value="Peptidase_M28"/>
    <property type="match status" value="1"/>
</dbReference>
<keyword evidence="6 10" id="KW-0479">Metal-binding</keyword>